<dbReference type="InterPro" id="IPR011990">
    <property type="entry name" value="TPR-like_helical_dom_sf"/>
</dbReference>
<reference evidence="4" key="1">
    <citation type="submission" date="2017-08" db="EMBL/GenBank/DDBJ databases">
        <title>A dynamic microbial community with high functional redundancy inhabits the cold, oxic subseafloor aquifer.</title>
        <authorList>
            <person name="Tully B.J."/>
            <person name="Wheat C.G."/>
            <person name="Glazer B.T."/>
            <person name="Huber J.A."/>
        </authorList>
    </citation>
    <scope>NUCLEOTIDE SEQUENCE [LARGE SCALE GENOMIC DNA]</scope>
</reference>
<dbReference type="SUPFAM" id="SSF48452">
    <property type="entry name" value="TPR-like"/>
    <property type="match status" value="1"/>
</dbReference>
<evidence type="ECO:0000313" key="3">
    <source>
        <dbReference type="EMBL" id="PCJ25461.1"/>
    </source>
</evidence>
<evidence type="ECO:0000313" key="4">
    <source>
        <dbReference type="Proteomes" id="UP000218327"/>
    </source>
</evidence>
<feature type="transmembrane region" description="Helical" evidence="2">
    <location>
        <begin position="36"/>
        <end position="60"/>
    </location>
</feature>
<dbReference type="Gene3D" id="1.25.40.10">
    <property type="entry name" value="Tetratricopeptide repeat domain"/>
    <property type="match status" value="1"/>
</dbReference>
<keyword evidence="2" id="KW-0812">Transmembrane</keyword>
<name>A0A2A5B2A1_9GAMM</name>
<dbReference type="AlphaFoldDB" id="A0A2A5B2A1"/>
<comment type="caution">
    <text evidence="3">The sequence shown here is derived from an EMBL/GenBank/DDBJ whole genome shotgun (WGS) entry which is preliminary data.</text>
</comment>
<proteinExistence type="predicted"/>
<accession>A0A2A5B2A1</accession>
<keyword evidence="2" id="KW-1133">Transmembrane helix</keyword>
<feature type="compositionally biased region" description="Polar residues" evidence="1">
    <location>
        <begin position="20"/>
        <end position="30"/>
    </location>
</feature>
<protein>
    <submittedName>
        <fullName evidence="3">Uncharacterized protein</fullName>
    </submittedName>
</protein>
<sequence>MPDNNNDNVDSTEFDHNDGIQYSDQDSQLKPNKPPVWAWAALGGLSIVALLVIFVLPSIVSEYELPLERRVETAVVQPREAALIAISPFEEAQRSIQRKEAQDVLADLLAKQAELESLEVSSWAGPAYDIALERASIGDDYYRTQDFILARESYEAGRDDLIALIDSSPTVLAQTLVDAQQALIGNDAATALDKFSLALLFEPDNEIAQIGQQRALSLDEVSGLLSEAEELADDGELEQARTIYLQILDLDNYNDVAQEQIQLVSQQITDNEFARIMSSGYALLESGEAEQAIEVFQRAANLGVKQNQAIAAITQTENEIANAEINQIRSLITISESDEKWQTAVDEYDEVLAIDSNLLFAINGRDYAGKRAQLDQLLVGALANPERFSETVVFEQTLDVYYTGRAIENPGPHLTGQLDELEVFLENSQVPIDIQLVSDNLTDVTLLRVGSLGNFERTAVALKPGRYVAVGKRTGYREVREEFTVGFGLTPSSVIVQCDERIGASNGR</sequence>
<dbReference type="EMBL" id="NVVJ01000017">
    <property type="protein sequence ID" value="PCJ25461.1"/>
    <property type="molecule type" value="Genomic_DNA"/>
</dbReference>
<gene>
    <name evidence="3" type="ORF">COA96_07450</name>
</gene>
<feature type="region of interest" description="Disordered" evidence="1">
    <location>
        <begin position="1"/>
        <end position="31"/>
    </location>
</feature>
<evidence type="ECO:0000256" key="2">
    <source>
        <dbReference type="SAM" id="Phobius"/>
    </source>
</evidence>
<organism evidence="3 4">
    <name type="scientific">SAR86 cluster bacterium</name>
    <dbReference type="NCBI Taxonomy" id="2030880"/>
    <lineage>
        <taxon>Bacteria</taxon>
        <taxon>Pseudomonadati</taxon>
        <taxon>Pseudomonadota</taxon>
        <taxon>Gammaproteobacteria</taxon>
        <taxon>SAR86 cluster</taxon>
    </lineage>
</organism>
<keyword evidence="2" id="KW-0472">Membrane</keyword>
<feature type="compositionally biased region" description="Polar residues" evidence="1">
    <location>
        <begin position="1"/>
        <end position="11"/>
    </location>
</feature>
<dbReference type="Proteomes" id="UP000218327">
    <property type="component" value="Unassembled WGS sequence"/>
</dbReference>
<evidence type="ECO:0000256" key="1">
    <source>
        <dbReference type="SAM" id="MobiDB-lite"/>
    </source>
</evidence>